<sequence>MSNETYVENTIVTQRTCENRASTKKCSCERITGCICNQGYLRTNDGRCVLPESCPVPVCGLNEEPSDCIKICAKTCKTRFRSDGRVCRNDVCKQGCKCIEGYLRHDNGSCVPTYECCKFLA</sequence>
<organism evidence="4 5">
    <name type="scientific">Plutella xylostella</name>
    <name type="common">Diamondback moth</name>
    <name type="synonym">Plutella maculipennis</name>
    <dbReference type="NCBI Taxonomy" id="51655"/>
    <lineage>
        <taxon>Eukaryota</taxon>
        <taxon>Metazoa</taxon>
        <taxon>Ecdysozoa</taxon>
        <taxon>Arthropoda</taxon>
        <taxon>Hexapoda</taxon>
        <taxon>Insecta</taxon>
        <taxon>Pterygota</taxon>
        <taxon>Neoptera</taxon>
        <taxon>Endopterygota</taxon>
        <taxon>Lepidoptera</taxon>
        <taxon>Glossata</taxon>
        <taxon>Ditrysia</taxon>
        <taxon>Yponomeutoidea</taxon>
        <taxon>Plutellidae</taxon>
        <taxon>Plutella</taxon>
    </lineage>
</organism>
<gene>
    <name evidence="4" type="ORF">JYU34_004112</name>
</gene>
<dbReference type="PANTHER" id="PTHR23259:SF82">
    <property type="entry name" value="SERINE PROTEASE INHIBITOR 1 PROTEIN"/>
    <property type="match status" value="1"/>
</dbReference>
<feature type="domain" description="TIL" evidence="3">
    <location>
        <begin position="8"/>
        <end position="54"/>
    </location>
</feature>
<proteinExistence type="predicted"/>
<keyword evidence="1" id="KW-0646">Protease inhibitor</keyword>
<evidence type="ECO:0000313" key="4">
    <source>
        <dbReference type="EMBL" id="KAG7309634.1"/>
    </source>
</evidence>
<feature type="domain" description="TIL" evidence="3">
    <location>
        <begin position="59"/>
        <end position="116"/>
    </location>
</feature>
<protein>
    <recommendedName>
        <fullName evidence="3">TIL domain-containing protein</fullName>
    </recommendedName>
</protein>
<keyword evidence="2" id="KW-1015">Disulfide bond</keyword>
<reference evidence="4 5" key="1">
    <citation type="submission" date="2021-06" db="EMBL/GenBank/DDBJ databases">
        <title>A haploid diamondback moth (Plutella xylostella L.) genome assembly resolves 31 chromosomes and identifies a diamide resistance mutation.</title>
        <authorList>
            <person name="Ward C.M."/>
            <person name="Perry K.D."/>
            <person name="Baker G."/>
            <person name="Powis K."/>
            <person name="Heckel D.G."/>
            <person name="Baxter S.W."/>
        </authorList>
    </citation>
    <scope>NUCLEOTIDE SEQUENCE [LARGE SCALE GENOMIC DNA]</scope>
    <source>
        <strain evidence="4 5">LV</strain>
        <tissue evidence="4">Single pupa</tissue>
    </source>
</reference>
<dbReference type="InterPro" id="IPR051368">
    <property type="entry name" value="SerProtInhib-TIL_Domain"/>
</dbReference>
<dbReference type="CDD" id="cd19941">
    <property type="entry name" value="TIL"/>
    <property type="match status" value="2"/>
</dbReference>
<evidence type="ECO:0000256" key="1">
    <source>
        <dbReference type="ARBA" id="ARBA00022690"/>
    </source>
</evidence>
<accession>A0ABQ7QX59</accession>
<name>A0ABQ7QX59_PLUXY</name>
<dbReference type="Gene3D" id="2.10.25.10">
    <property type="entry name" value="Laminin"/>
    <property type="match status" value="2"/>
</dbReference>
<keyword evidence="5" id="KW-1185">Reference proteome</keyword>
<dbReference type="PANTHER" id="PTHR23259">
    <property type="entry name" value="RIDDLE"/>
    <property type="match status" value="1"/>
</dbReference>
<dbReference type="InterPro" id="IPR002919">
    <property type="entry name" value="TIL_dom"/>
</dbReference>
<dbReference type="InterPro" id="IPR036084">
    <property type="entry name" value="Ser_inhib-like_sf"/>
</dbReference>
<evidence type="ECO:0000313" key="5">
    <source>
        <dbReference type="Proteomes" id="UP000823941"/>
    </source>
</evidence>
<evidence type="ECO:0000259" key="3">
    <source>
        <dbReference type="Pfam" id="PF01826"/>
    </source>
</evidence>
<dbReference type="EMBL" id="JAHIBW010000006">
    <property type="protein sequence ID" value="KAG7309634.1"/>
    <property type="molecule type" value="Genomic_DNA"/>
</dbReference>
<evidence type="ECO:0000256" key="2">
    <source>
        <dbReference type="ARBA" id="ARBA00023157"/>
    </source>
</evidence>
<dbReference type="Proteomes" id="UP000823941">
    <property type="component" value="Chromosome 6"/>
</dbReference>
<dbReference type="Pfam" id="PF01826">
    <property type="entry name" value="TIL"/>
    <property type="match status" value="2"/>
</dbReference>
<dbReference type="SUPFAM" id="SSF57567">
    <property type="entry name" value="Serine protease inhibitors"/>
    <property type="match status" value="2"/>
</dbReference>
<comment type="caution">
    <text evidence="4">The sequence shown here is derived from an EMBL/GenBank/DDBJ whole genome shotgun (WGS) entry which is preliminary data.</text>
</comment>